<accession>A0AAE5VPD8</accession>
<dbReference type="NCBIfam" id="TIGR00275">
    <property type="entry name" value="aminoacetone oxidase family FAD-binding enzyme"/>
    <property type="match status" value="1"/>
</dbReference>
<dbReference type="InterPro" id="IPR055178">
    <property type="entry name" value="RsdA/BaiN/AoA(So)-like_dom"/>
</dbReference>
<dbReference type="InterPro" id="IPR057661">
    <property type="entry name" value="RsdA/BaiN/AoA(So)_Rossmann"/>
</dbReference>
<dbReference type="Proteomes" id="UP000237447">
    <property type="component" value="Unassembled WGS sequence"/>
</dbReference>
<dbReference type="Pfam" id="PF22780">
    <property type="entry name" value="HI0933_like_1st"/>
    <property type="match status" value="1"/>
</dbReference>
<dbReference type="PANTHER" id="PTHR42887">
    <property type="entry name" value="OS12G0638800 PROTEIN"/>
    <property type="match status" value="1"/>
</dbReference>
<dbReference type="AlphaFoldDB" id="A0AAE5VPD8"/>
<dbReference type="EMBL" id="NXEJ01000006">
    <property type="protein sequence ID" value="POO51156.1"/>
    <property type="molecule type" value="Genomic_DNA"/>
</dbReference>
<dbReference type="SUPFAM" id="SSF51905">
    <property type="entry name" value="FAD/NAD(P)-binding domain"/>
    <property type="match status" value="1"/>
</dbReference>
<name>A0AAE5VPD8_9HYPH</name>
<dbReference type="Pfam" id="PF03486">
    <property type="entry name" value="HI0933_like"/>
    <property type="match status" value="1"/>
</dbReference>
<proteinExistence type="predicted"/>
<dbReference type="Gene3D" id="2.40.30.10">
    <property type="entry name" value="Translation factors"/>
    <property type="match status" value="1"/>
</dbReference>
<evidence type="ECO:0000313" key="6">
    <source>
        <dbReference type="EMBL" id="POO51156.1"/>
    </source>
</evidence>
<evidence type="ECO:0000256" key="3">
    <source>
        <dbReference type="ARBA" id="ARBA00022827"/>
    </source>
</evidence>
<evidence type="ECO:0000259" key="4">
    <source>
        <dbReference type="Pfam" id="PF03486"/>
    </source>
</evidence>
<comment type="caution">
    <text evidence="6">The sequence shown here is derived from an EMBL/GenBank/DDBJ whole genome shotgun (WGS) entry which is preliminary data.</text>
</comment>
<organism evidence="6 7">
    <name type="scientific">Agrobacterium rosae</name>
    <dbReference type="NCBI Taxonomy" id="1972867"/>
    <lineage>
        <taxon>Bacteria</taxon>
        <taxon>Pseudomonadati</taxon>
        <taxon>Pseudomonadota</taxon>
        <taxon>Alphaproteobacteria</taxon>
        <taxon>Hyphomicrobiales</taxon>
        <taxon>Rhizobiaceae</taxon>
        <taxon>Rhizobium/Agrobacterium group</taxon>
        <taxon>Agrobacterium</taxon>
    </lineage>
</organism>
<dbReference type="PRINTS" id="PR00368">
    <property type="entry name" value="FADPNR"/>
</dbReference>
<dbReference type="InterPro" id="IPR036188">
    <property type="entry name" value="FAD/NAD-bd_sf"/>
</dbReference>
<evidence type="ECO:0000259" key="5">
    <source>
        <dbReference type="Pfam" id="PF22780"/>
    </source>
</evidence>
<evidence type="ECO:0000313" key="7">
    <source>
        <dbReference type="Proteomes" id="UP000237447"/>
    </source>
</evidence>
<evidence type="ECO:0000256" key="1">
    <source>
        <dbReference type="ARBA" id="ARBA00001974"/>
    </source>
</evidence>
<keyword evidence="3" id="KW-0274">FAD</keyword>
<dbReference type="PRINTS" id="PR00411">
    <property type="entry name" value="PNDRDTASEI"/>
</dbReference>
<comment type="cofactor">
    <cofactor evidence="1">
        <name>FAD</name>
        <dbReference type="ChEBI" id="CHEBI:57692"/>
    </cofactor>
</comment>
<feature type="domain" description="RsdA/BaiN/AoA(So)-like Rossmann fold-like" evidence="4">
    <location>
        <begin position="6"/>
        <end position="392"/>
    </location>
</feature>
<keyword evidence="2" id="KW-0285">Flavoprotein</keyword>
<sequence length="394" mass="42215">MTEKCNVLILGAGAAGMMCAIRAGQRGRSVIILDHAKAPGEKIRISGGGRCNFTNVHAAPKNYLSSNPHFAKSALARYTPRDFIALVEKHRIPWHEKTLGQLFCDDSAKDIIRMLLAEMQAVGVKLRLQTEISSVEVIPTGGFRVATSSSIIETDSLVLATGGKSIPKMGATGFAYRIAEQFGLGIIETRPGLVPLTLEPTQLEKLSALSGIAVPAEISHGKTSFNEALLFTHRGLSGPSILQISSYWREGDEVRLKMEPDLDIVGHLKAAKKTNGRQSAQTVLGEILPKRLAQHVVERAGGTGTLGDMSDKTLSALTAAVQDWSIKPSGSEGYRTAEVTLGGVDTTHLDSKSMQAKTVSGLYFIGECVDVTGWLGGYNFQWAWASGHAAGEYV</sequence>
<evidence type="ECO:0000256" key="2">
    <source>
        <dbReference type="ARBA" id="ARBA00022630"/>
    </source>
</evidence>
<dbReference type="GeneID" id="86879931"/>
<dbReference type="Gene3D" id="1.10.8.260">
    <property type="entry name" value="HI0933 insert domain-like"/>
    <property type="match status" value="1"/>
</dbReference>
<reference evidence="6 7" key="1">
    <citation type="journal article" date="2018" name="Syst. Appl. Microbiol.">
        <title>Agrobacterium rosae sp. nov., isolated from galls on different agricultural crops.</title>
        <authorList>
            <person name="Kuzmanovic N."/>
            <person name="Pulawska J."/>
            <person name="Smalla K."/>
            <person name="Nesme X."/>
        </authorList>
    </citation>
    <scope>NUCLEOTIDE SEQUENCE [LARGE SCALE GENOMIC DNA]</scope>
    <source>
        <strain evidence="6 7">NCPPB 1650</strain>
    </source>
</reference>
<gene>
    <name evidence="6" type="ORF">CPJ18_11365</name>
</gene>
<dbReference type="InterPro" id="IPR004792">
    <property type="entry name" value="BaiN-like"/>
</dbReference>
<dbReference type="Gene3D" id="3.50.50.60">
    <property type="entry name" value="FAD/NAD(P)-binding domain"/>
    <property type="match status" value="1"/>
</dbReference>
<dbReference type="PANTHER" id="PTHR42887:SF2">
    <property type="entry name" value="OS12G0638800 PROTEIN"/>
    <property type="match status" value="1"/>
</dbReference>
<dbReference type="RefSeq" id="WP_103658377.1">
    <property type="nucleotide sequence ID" value="NZ_JABAIN010000005.1"/>
</dbReference>
<dbReference type="SUPFAM" id="SSF160996">
    <property type="entry name" value="HI0933 insert domain-like"/>
    <property type="match status" value="1"/>
</dbReference>
<feature type="domain" description="RsdA/BaiN/AoA(So)-like insert" evidence="5">
    <location>
        <begin position="190"/>
        <end position="339"/>
    </location>
</feature>
<protein>
    <submittedName>
        <fullName evidence="6">Aminoacetone oxidase family FAD-binding enzyme</fullName>
    </submittedName>
</protein>
<dbReference type="InterPro" id="IPR023166">
    <property type="entry name" value="BaiN-like_dom_sf"/>
</dbReference>